<organism evidence="2 3">
    <name type="scientific">[Clostridium] symbiosum ATCC 14940</name>
    <dbReference type="NCBI Taxonomy" id="411472"/>
    <lineage>
        <taxon>Bacteria</taxon>
        <taxon>Bacillati</taxon>
        <taxon>Bacillota</taxon>
        <taxon>Clostridia</taxon>
        <taxon>Lachnospirales</taxon>
        <taxon>Lachnospiraceae</taxon>
        <taxon>Otoolea</taxon>
    </lineage>
</organism>
<dbReference type="Pfam" id="PF02579">
    <property type="entry name" value="Nitro_FeMo-Co"/>
    <property type="match status" value="1"/>
</dbReference>
<evidence type="ECO:0000259" key="1">
    <source>
        <dbReference type="Pfam" id="PF02579"/>
    </source>
</evidence>
<dbReference type="InterPro" id="IPR033913">
    <property type="entry name" value="MTH1175_dom"/>
</dbReference>
<comment type="caution">
    <text evidence="2">The sequence shown here is derived from an EMBL/GenBank/DDBJ whole genome shotgun (WGS) entry which is preliminary data.</text>
</comment>
<dbReference type="EMBL" id="AWSU01000274">
    <property type="protein sequence ID" value="ERI74955.1"/>
    <property type="molecule type" value="Genomic_DNA"/>
</dbReference>
<dbReference type="SUPFAM" id="SSF53146">
    <property type="entry name" value="Nitrogenase accessory factor-like"/>
    <property type="match status" value="1"/>
</dbReference>
<dbReference type="PANTHER" id="PTHR42983:SF1">
    <property type="entry name" value="IRON-MOLYBDENUM PROTEIN"/>
    <property type="match status" value="1"/>
</dbReference>
<name>A0ABC9TUB2_CLOSY</name>
<feature type="domain" description="Dinitrogenase iron-molybdenum cofactor biosynthesis" evidence="1">
    <location>
        <begin position="9"/>
        <end position="96"/>
    </location>
</feature>
<reference evidence="2 3" key="1">
    <citation type="submission" date="2013-07" db="EMBL/GenBank/DDBJ databases">
        <authorList>
            <person name="Weinstock G."/>
            <person name="Sodergren E."/>
            <person name="Wylie T."/>
            <person name="Fulton L."/>
            <person name="Fulton R."/>
            <person name="Fronick C."/>
            <person name="O'Laughlin M."/>
            <person name="Godfrey J."/>
            <person name="Miner T."/>
            <person name="Herter B."/>
            <person name="Appelbaum E."/>
            <person name="Cordes M."/>
            <person name="Lek S."/>
            <person name="Wollam A."/>
            <person name="Pepin K.H."/>
            <person name="Palsikar V.B."/>
            <person name="Mitreva M."/>
            <person name="Wilson R.K."/>
        </authorList>
    </citation>
    <scope>NUCLEOTIDE SEQUENCE [LARGE SCALE GENOMIC DNA]</scope>
    <source>
        <strain evidence="2 3">ATCC 14940</strain>
    </source>
</reference>
<dbReference type="InterPro" id="IPR003731">
    <property type="entry name" value="Di-Nase_FeMo-co_biosynth"/>
</dbReference>
<sequence length="137" mass="14138">MKIAVPYSDGQVFQHFGKSEQFKIYDTIDDEIISSEIVDTSGSGHSALADFLKEKGAGVLICGGIGVGAVTALQNAGIQILGGAEGEADKCVEEFLGGRLHFGASGCASCSSCGHHHGDGDEEECDGNISACGTWCH</sequence>
<protein>
    <submittedName>
        <fullName evidence="2">Dinitrogenase iron-molybdenum cofactor</fullName>
    </submittedName>
</protein>
<dbReference type="PANTHER" id="PTHR42983">
    <property type="entry name" value="DINITROGENASE IRON-MOLYBDENUM COFACTOR PROTEIN-RELATED"/>
    <property type="match status" value="1"/>
</dbReference>
<dbReference type="Gene3D" id="3.30.420.130">
    <property type="entry name" value="Dinitrogenase iron-molybdenum cofactor biosynthesis domain"/>
    <property type="match status" value="1"/>
</dbReference>
<accession>A0ABC9TUB2</accession>
<dbReference type="RefSeq" id="WP_003500872.1">
    <property type="nucleotide sequence ID" value="NZ_KE992802.1"/>
</dbReference>
<gene>
    <name evidence="2" type="ORF">CLOSYM_03532</name>
</gene>
<dbReference type="AlphaFoldDB" id="A0ABC9TUB2"/>
<proteinExistence type="predicted"/>
<dbReference type="Proteomes" id="UP000016491">
    <property type="component" value="Unassembled WGS sequence"/>
</dbReference>
<dbReference type="InterPro" id="IPR036105">
    <property type="entry name" value="DiNase_FeMo-co_biosyn_sf"/>
</dbReference>
<evidence type="ECO:0000313" key="3">
    <source>
        <dbReference type="Proteomes" id="UP000016491"/>
    </source>
</evidence>
<evidence type="ECO:0000313" key="2">
    <source>
        <dbReference type="EMBL" id="ERI74955.1"/>
    </source>
</evidence>
<dbReference type="CDD" id="cd00851">
    <property type="entry name" value="MTH1175"/>
    <property type="match status" value="1"/>
</dbReference>